<dbReference type="GO" id="GO:0005634">
    <property type="term" value="C:nucleus"/>
    <property type="evidence" value="ECO:0007669"/>
    <property type="project" value="UniProtKB-SubCell"/>
</dbReference>
<evidence type="ECO:0000259" key="11">
    <source>
        <dbReference type="PROSITE" id="PS51192"/>
    </source>
</evidence>
<feature type="region of interest" description="Disordered" evidence="10">
    <location>
        <begin position="99"/>
        <end position="152"/>
    </location>
</feature>
<dbReference type="InterPro" id="IPR044574">
    <property type="entry name" value="ARIP4-like"/>
</dbReference>
<dbReference type="InterPro" id="IPR027417">
    <property type="entry name" value="P-loop_NTPase"/>
</dbReference>
<evidence type="ECO:0000256" key="5">
    <source>
        <dbReference type="ARBA" id="ARBA00022806"/>
    </source>
</evidence>
<keyword evidence="14" id="KW-1185">Reference proteome</keyword>
<evidence type="ECO:0000256" key="1">
    <source>
        <dbReference type="ARBA" id="ARBA00004123"/>
    </source>
</evidence>
<dbReference type="Gene3D" id="3.40.50.300">
    <property type="entry name" value="P-loop containing nucleotide triphosphate hydrolases"/>
    <property type="match status" value="1"/>
</dbReference>
<feature type="region of interest" description="Disordered" evidence="10">
    <location>
        <begin position="187"/>
        <end position="210"/>
    </location>
</feature>
<feature type="compositionally biased region" description="Basic and acidic residues" evidence="10">
    <location>
        <begin position="565"/>
        <end position="578"/>
    </location>
</feature>
<dbReference type="InterPro" id="IPR038718">
    <property type="entry name" value="SNF2-like_sf"/>
</dbReference>
<comment type="caution">
    <text evidence="13">The sequence shown here is derived from an EMBL/GenBank/DDBJ whole genome shotgun (WGS) entry which is preliminary data.</text>
</comment>
<evidence type="ECO:0000259" key="12">
    <source>
        <dbReference type="PROSITE" id="PS51194"/>
    </source>
</evidence>
<evidence type="ECO:0000256" key="8">
    <source>
        <dbReference type="ARBA" id="ARBA00023242"/>
    </source>
</evidence>
<evidence type="ECO:0000256" key="9">
    <source>
        <dbReference type="SAM" id="Coils"/>
    </source>
</evidence>
<dbReference type="GO" id="GO:0005524">
    <property type="term" value="F:ATP binding"/>
    <property type="evidence" value="ECO:0007669"/>
    <property type="project" value="UniProtKB-KW"/>
</dbReference>
<dbReference type="GO" id="GO:0016887">
    <property type="term" value="F:ATP hydrolysis activity"/>
    <property type="evidence" value="ECO:0007669"/>
    <property type="project" value="InterPro"/>
</dbReference>
<feature type="compositionally biased region" description="Polar residues" evidence="10">
    <location>
        <begin position="188"/>
        <end position="209"/>
    </location>
</feature>
<keyword evidence="3" id="KW-0547">Nucleotide-binding</keyword>
<feature type="non-terminal residue" evidence="13">
    <location>
        <position position="1288"/>
    </location>
</feature>
<feature type="region of interest" description="Disordered" evidence="10">
    <location>
        <begin position="1"/>
        <end position="38"/>
    </location>
</feature>
<protein>
    <submittedName>
        <fullName evidence="13">P-loop containing nucleoside triphosphate hydrolase protein</fullName>
    </submittedName>
</protein>
<keyword evidence="6" id="KW-0067">ATP-binding</keyword>
<gene>
    <name evidence="13" type="ORF">BC938DRAFT_471963</name>
</gene>
<feature type="compositionally biased region" description="Basic and acidic residues" evidence="10">
    <location>
        <begin position="318"/>
        <end position="328"/>
    </location>
</feature>
<dbReference type="CDD" id="cd18793">
    <property type="entry name" value="SF2_C_SNF"/>
    <property type="match status" value="1"/>
</dbReference>
<evidence type="ECO:0000256" key="4">
    <source>
        <dbReference type="ARBA" id="ARBA00022801"/>
    </source>
</evidence>
<feature type="compositionally biased region" description="Polar residues" evidence="10">
    <location>
        <begin position="522"/>
        <end position="532"/>
    </location>
</feature>
<reference evidence="13 14" key="1">
    <citation type="journal article" date="2018" name="New Phytol.">
        <title>Phylogenomics of Endogonaceae and evolution of mycorrhizas within Mucoromycota.</title>
        <authorList>
            <person name="Chang Y."/>
            <person name="Desiro A."/>
            <person name="Na H."/>
            <person name="Sandor L."/>
            <person name="Lipzen A."/>
            <person name="Clum A."/>
            <person name="Barry K."/>
            <person name="Grigoriev I.V."/>
            <person name="Martin F.M."/>
            <person name="Stajich J.E."/>
            <person name="Smith M.E."/>
            <person name="Bonito G."/>
            <person name="Spatafora J.W."/>
        </authorList>
    </citation>
    <scope>NUCLEOTIDE SEQUENCE [LARGE SCALE GENOMIC DNA]</scope>
    <source>
        <strain evidence="13 14">AD002</strain>
    </source>
</reference>
<comment type="subcellular location">
    <subcellularLocation>
        <location evidence="1">Nucleus</location>
    </subcellularLocation>
</comment>
<dbReference type="InterPro" id="IPR001650">
    <property type="entry name" value="Helicase_C-like"/>
</dbReference>
<evidence type="ECO:0000313" key="14">
    <source>
        <dbReference type="Proteomes" id="UP000274822"/>
    </source>
</evidence>
<name>A0A433Q734_9FUNG</name>
<dbReference type="PROSITE" id="PS51194">
    <property type="entry name" value="HELICASE_CTER"/>
    <property type="match status" value="1"/>
</dbReference>
<feature type="coiled-coil region" evidence="9">
    <location>
        <begin position="597"/>
        <end position="624"/>
    </location>
</feature>
<sequence>MITDDEPIQTEFDGAPREAYDESEEEIQSKRKRYAPNWSKEQRARLKEMKVSEAAEMAAALALGPVSSDGRDDNGTVKEGIVEQNDEDVVMFDVDAVRESEDGPDTRTKIQHGNEINHTGLSAIEGTADTTSTDPTQTDGIKTVLPPPSTKEDAQFSIVDVGDDVLEMEETLESGVTFSRENYLAAESTPTKNKGKQRATTTPISSSPRLSGDIFQERALANRKRFMEGNAKKGGWRHVDDDDQDYSNDDAKNDNLNDDILITEPETTRRRFGPSDPMAAATLSQRGSPLIKAGVASSIGVGTDRSPIMLLSDEETGEVERPVPDMSKRSPPKTQKTSQQPENDLDHLSVTKADQVKDLIKTRKAAELYSMMRVAMRARANDPKASGHQTLRRLFISFRWWATQNSAKENQIPARGTQSIAELLSLQRFQTFCRLQRRNYTGAIDEEQSGQLPGIAHSRLAKGKRTLRSADKSGADDVSGDSDSDDLGVHGIGKTLRSKRHRGEDLDNGEGTSAARADHWWKNSNGKRSTNIPKKRLATASDDDIIILTGDERPRRQRKKFGKIYHSDNDSTDDDHRNSRPRFRQIQPQEKDVAASWAKLKKKNKEVEQRAKKQQEQREWGEKDHVIINIGHAELEDDIKIIPELGSKLKEHQKDGVQFLWKQIVMFRDYGCILAHNMGLGKTLQVIVFIFTLMREITNGNSSIPEHLKPGRTLILAPATVTQNWINEIEYWIPKEYASVMKNTFQFTSKLVKQHTPSFCSVTLFSPLGKFERGLLFFNFLEANFSLQERLRVVQEWFDGGGTLILGYEAYRELVVGKSVARQSEEENRLIEKYLVNPGPSLVIADEGHRIKNSSSALSLTLRKINTLSRVCLTGYPLQNNLEEYWTMIDWVRPQYLGELSSFRNQFKNPIEKVYADSTASEIKISHRQLYILKSAIGDLIQRKDATTLRRELQKKTEFVLAVRLTSLQQEFTLRYLATCQHNSDMTSGFLVKVNHLRSIANHPHIFQSYVFPEKKRKSTGSAISSIAGNGETANDPVEVDGELFEAAQVTPGEETALKALMQSLSANVQDMTSLHHSNKFCLVMDILIQCKNIGDKVLIFSHQIPLLDYMQQQLSITNITCMRLDGNTAQQVWIYGRIVALKRQSLIDSFNNDPSQDVFLVSSKAGSLGVNLVAANRVILFDVDWNPCHDDQAIARAYRYGQKKQVFVYRFQSYSTIEERIFQNNVQKMGLSFRVIDGVQKNREFTKAEISKYLSNPEQDPLSRLEDLTEDTKKEIAADPVINEAIN</sequence>
<dbReference type="SMART" id="SM00490">
    <property type="entry name" value="HELICc"/>
    <property type="match status" value="1"/>
</dbReference>
<evidence type="ECO:0000256" key="7">
    <source>
        <dbReference type="ARBA" id="ARBA00023125"/>
    </source>
</evidence>
<feature type="domain" description="Helicase C-terminal" evidence="12">
    <location>
        <begin position="1083"/>
        <end position="1252"/>
    </location>
</feature>
<feature type="region of interest" description="Disordered" evidence="10">
    <location>
        <begin position="233"/>
        <end position="256"/>
    </location>
</feature>
<keyword evidence="4 13" id="KW-0378">Hydrolase</keyword>
<dbReference type="EMBL" id="RBNJ01012652">
    <property type="protein sequence ID" value="RUS25561.1"/>
    <property type="molecule type" value="Genomic_DNA"/>
</dbReference>
<evidence type="ECO:0000256" key="3">
    <source>
        <dbReference type="ARBA" id="ARBA00022741"/>
    </source>
</evidence>
<accession>A0A433Q734</accession>
<keyword evidence="9" id="KW-0175">Coiled coil</keyword>
<dbReference type="PANTHER" id="PTHR45797">
    <property type="entry name" value="RAD54-LIKE"/>
    <property type="match status" value="1"/>
</dbReference>
<dbReference type="InterPro" id="IPR000330">
    <property type="entry name" value="SNF2_N"/>
</dbReference>
<feature type="region of interest" description="Disordered" evidence="10">
    <location>
        <begin position="463"/>
        <end position="536"/>
    </location>
</feature>
<dbReference type="GO" id="GO:0003677">
    <property type="term" value="F:DNA binding"/>
    <property type="evidence" value="ECO:0007669"/>
    <property type="project" value="UniProtKB-KW"/>
</dbReference>
<keyword evidence="5" id="KW-0347">Helicase</keyword>
<feature type="region of interest" description="Disordered" evidence="10">
    <location>
        <begin position="548"/>
        <end position="592"/>
    </location>
</feature>
<evidence type="ECO:0000256" key="10">
    <source>
        <dbReference type="SAM" id="MobiDB-lite"/>
    </source>
</evidence>
<dbReference type="GO" id="GO:0004386">
    <property type="term" value="F:helicase activity"/>
    <property type="evidence" value="ECO:0007669"/>
    <property type="project" value="UniProtKB-KW"/>
</dbReference>
<dbReference type="InterPro" id="IPR014001">
    <property type="entry name" value="Helicase_ATP-bd"/>
</dbReference>
<proteinExistence type="inferred from homology"/>
<comment type="similarity">
    <text evidence="2">Belongs to the SNF2/RAD54 helicase family.</text>
</comment>
<evidence type="ECO:0000313" key="13">
    <source>
        <dbReference type="EMBL" id="RUS25561.1"/>
    </source>
</evidence>
<dbReference type="SMART" id="SM00487">
    <property type="entry name" value="DEXDc"/>
    <property type="match status" value="1"/>
</dbReference>
<feature type="region of interest" description="Disordered" evidence="10">
    <location>
        <begin position="312"/>
        <end position="349"/>
    </location>
</feature>
<dbReference type="PANTHER" id="PTHR45797:SF1">
    <property type="entry name" value="HELICASE ARIP4"/>
    <property type="match status" value="1"/>
</dbReference>
<feature type="compositionally biased region" description="Basic and acidic residues" evidence="10">
    <location>
        <begin position="99"/>
        <end position="108"/>
    </location>
</feature>
<dbReference type="InterPro" id="IPR049730">
    <property type="entry name" value="SNF2/RAD54-like_C"/>
</dbReference>
<evidence type="ECO:0000256" key="2">
    <source>
        <dbReference type="ARBA" id="ARBA00007025"/>
    </source>
</evidence>
<keyword evidence="7" id="KW-0238">DNA-binding</keyword>
<dbReference type="Gene3D" id="3.40.50.10810">
    <property type="entry name" value="Tandem AAA-ATPase domain"/>
    <property type="match status" value="2"/>
</dbReference>
<dbReference type="Pfam" id="PF00271">
    <property type="entry name" value="Helicase_C"/>
    <property type="match status" value="1"/>
</dbReference>
<evidence type="ECO:0000256" key="6">
    <source>
        <dbReference type="ARBA" id="ARBA00022840"/>
    </source>
</evidence>
<feature type="compositionally biased region" description="Polar residues" evidence="10">
    <location>
        <begin position="332"/>
        <end position="342"/>
    </location>
</feature>
<keyword evidence="8" id="KW-0539">Nucleus</keyword>
<dbReference type="PROSITE" id="PS51192">
    <property type="entry name" value="HELICASE_ATP_BIND_1"/>
    <property type="match status" value="1"/>
</dbReference>
<feature type="domain" description="Helicase ATP-binding" evidence="11">
    <location>
        <begin position="663"/>
        <end position="895"/>
    </location>
</feature>
<dbReference type="SUPFAM" id="SSF52540">
    <property type="entry name" value="P-loop containing nucleoside triphosphate hydrolases"/>
    <property type="match status" value="2"/>
</dbReference>
<organism evidence="13 14">
    <name type="scientific">Jimgerdemannia flammicorona</name>
    <dbReference type="NCBI Taxonomy" id="994334"/>
    <lineage>
        <taxon>Eukaryota</taxon>
        <taxon>Fungi</taxon>
        <taxon>Fungi incertae sedis</taxon>
        <taxon>Mucoromycota</taxon>
        <taxon>Mucoromycotina</taxon>
        <taxon>Endogonomycetes</taxon>
        <taxon>Endogonales</taxon>
        <taxon>Endogonaceae</taxon>
        <taxon>Jimgerdemannia</taxon>
    </lineage>
</organism>
<dbReference type="Pfam" id="PF00176">
    <property type="entry name" value="SNF2-rel_dom"/>
    <property type="match status" value="1"/>
</dbReference>
<dbReference type="Proteomes" id="UP000274822">
    <property type="component" value="Unassembled WGS sequence"/>
</dbReference>
<feature type="compositionally biased region" description="Low complexity" evidence="10">
    <location>
        <begin position="127"/>
        <end position="139"/>
    </location>
</feature>